<dbReference type="EMBL" id="NKHF01000004">
    <property type="protein sequence ID" value="PCK33634.1"/>
    <property type="molecule type" value="Genomic_DNA"/>
</dbReference>
<organism evidence="8 9">
    <name type="scientific">Pseudoalteromonas piscicida</name>
    <dbReference type="NCBI Taxonomy" id="43662"/>
    <lineage>
        <taxon>Bacteria</taxon>
        <taxon>Pseudomonadati</taxon>
        <taxon>Pseudomonadota</taxon>
        <taxon>Gammaproteobacteria</taxon>
        <taxon>Alteromonadales</taxon>
        <taxon>Pseudoalteromonadaceae</taxon>
        <taxon>Pseudoalteromonas</taxon>
    </lineage>
</organism>
<keyword evidence="2" id="KW-1003">Cell membrane</keyword>
<dbReference type="PANTHER" id="PTHR32309:SF13">
    <property type="entry name" value="FERRIC ENTEROBACTIN TRANSPORT PROTEIN FEPE"/>
    <property type="match status" value="1"/>
</dbReference>
<sequence>MEYCNADILSAGCWRSRDSKNIKVAINMTTKTINNSAEISNLAIARYLLAQKMWILTPTFLIAVLSVIIVLMLPNIYRSDALLIPNSQTDSTLSGGLGSNLGGLASLAGLDLDSGESESVSIAIEVMKSRKFIHYFIEKYELEAVLFATTGWNRETNSLIFDREVYSTESKAWSDDERMTKQEIHEAFLIDHFGFESDKEAGTYRFSIRHYSPYVAQEILKNFIFELNELMRKRAIADAEVQLEYLSDAIEHENRNEMTLALYELATKYTKQKMLAEVRDDYVFKTLDPAIVPEKKFAPKRGVICIIAVLSSLLFFSLIQILRMIFRDSDNA</sequence>
<dbReference type="Proteomes" id="UP000228621">
    <property type="component" value="Unassembled WGS sequence"/>
</dbReference>
<feature type="transmembrane region" description="Helical" evidence="6">
    <location>
        <begin position="303"/>
        <end position="326"/>
    </location>
</feature>
<evidence type="ECO:0000313" key="9">
    <source>
        <dbReference type="Proteomes" id="UP000228621"/>
    </source>
</evidence>
<evidence type="ECO:0000259" key="7">
    <source>
        <dbReference type="Pfam" id="PF02706"/>
    </source>
</evidence>
<evidence type="ECO:0000256" key="5">
    <source>
        <dbReference type="ARBA" id="ARBA00023136"/>
    </source>
</evidence>
<dbReference type="PANTHER" id="PTHR32309">
    <property type="entry name" value="TYROSINE-PROTEIN KINASE"/>
    <property type="match status" value="1"/>
</dbReference>
<feature type="transmembrane region" description="Helical" evidence="6">
    <location>
        <begin position="53"/>
        <end position="73"/>
    </location>
</feature>
<name>A0A2A5JVZ0_PSEO7</name>
<evidence type="ECO:0000256" key="6">
    <source>
        <dbReference type="SAM" id="Phobius"/>
    </source>
</evidence>
<comment type="subcellular location">
    <subcellularLocation>
        <location evidence="1">Cell membrane</location>
        <topology evidence="1">Multi-pass membrane protein</topology>
    </subcellularLocation>
</comment>
<keyword evidence="5 6" id="KW-0472">Membrane</keyword>
<dbReference type="InterPro" id="IPR050445">
    <property type="entry name" value="Bact_polysacc_biosynth/exp"/>
</dbReference>
<evidence type="ECO:0000256" key="3">
    <source>
        <dbReference type="ARBA" id="ARBA00022692"/>
    </source>
</evidence>
<keyword evidence="3 6" id="KW-0812">Transmembrane</keyword>
<reference evidence="9" key="1">
    <citation type="journal article" date="2019" name="Genome Announc.">
        <title>Draft Genome Sequence of Pseudoalteromonas piscicida Strain 36Y ROTHPW, an Hypersaline Seawater Isolate from the South Coast of Sonora, Mexico.</title>
        <authorList>
            <person name="Sanchez-Diaz R."/>
            <person name="Molina-Garza Z.J."/>
            <person name="Cruz-Suarez L.E."/>
            <person name="Selvin J."/>
            <person name="Kiran G.S."/>
            <person name="Ibarra-Gamez J.C."/>
            <person name="Gomez-Gil B."/>
            <person name="Galaviz-Silva L."/>
        </authorList>
    </citation>
    <scope>NUCLEOTIDE SEQUENCE [LARGE SCALE GENOMIC DNA]</scope>
    <source>
        <strain evidence="9">36Y_RITHPW</strain>
    </source>
</reference>
<proteinExistence type="predicted"/>
<evidence type="ECO:0000313" key="8">
    <source>
        <dbReference type="EMBL" id="PCK33634.1"/>
    </source>
</evidence>
<dbReference type="Pfam" id="PF02706">
    <property type="entry name" value="Wzz"/>
    <property type="match status" value="1"/>
</dbReference>
<evidence type="ECO:0000256" key="1">
    <source>
        <dbReference type="ARBA" id="ARBA00004651"/>
    </source>
</evidence>
<keyword evidence="4 6" id="KW-1133">Transmembrane helix</keyword>
<evidence type="ECO:0000256" key="4">
    <source>
        <dbReference type="ARBA" id="ARBA00022989"/>
    </source>
</evidence>
<evidence type="ECO:0000256" key="2">
    <source>
        <dbReference type="ARBA" id="ARBA00022475"/>
    </source>
</evidence>
<accession>A0A2A5JVZ0</accession>
<protein>
    <submittedName>
        <fullName evidence="8">LPS O-antigen length regulator</fullName>
    </submittedName>
</protein>
<dbReference type="AlphaFoldDB" id="A0A2A5JVZ0"/>
<feature type="domain" description="Polysaccharide chain length determinant N-terminal" evidence="7">
    <location>
        <begin position="43"/>
        <end position="138"/>
    </location>
</feature>
<gene>
    <name evidence="8" type="ORF">CEX98_01050</name>
</gene>
<dbReference type="GO" id="GO:0004713">
    <property type="term" value="F:protein tyrosine kinase activity"/>
    <property type="evidence" value="ECO:0007669"/>
    <property type="project" value="TreeGrafter"/>
</dbReference>
<dbReference type="InterPro" id="IPR003856">
    <property type="entry name" value="LPS_length_determ_N"/>
</dbReference>
<dbReference type="GO" id="GO:0005886">
    <property type="term" value="C:plasma membrane"/>
    <property type="evidence" value="ECO:0007669"/>
    <property type="project" value="UniProtKB-SubCell"/>
</dbReference>
<comment type="caution">
    <text evidence="8">The sequence shown here is derived from an EMBL/GenBank/DDBJ whole genome shotgun (WGS) entry which is preliminary data.</text>
</comment>
<keyword evidence="9" id="KW-1185">Reference proteome</keyword>
<dbReference type="OrthoDB" id="9775724at2"/>